<evidence type="ECO:0000313" key="2">
    <source>
        <dbReference type="Proteomes" id="UP000624325"/>
    </source>
</evidence>
<dbReference type="EMBL" id="BONC01000137">
    <property type="protein sequence ID" value="GIF61823.1"/>
    <property type="molecule type" value="Genomic_DNA"/>
</dbReference>
<keyword evidence="2" id="KW-1185">Reference proteome</keyword>
<comment type="caution">
    <text evidence="1">The sequence shown here is derived from an EMBL/GenBank/DDBJ whole genome shotgun (WGS) entry which is preliminary data.</text>
</comment>
<sequence length="64" mass="6949">MADGTQRMELRWVFRPMAARSAQVRALDGRPVFGIGQASPSGETDIVLTDGTCVRASRKEVVAE</sequence>
<name>A0ABQ4CGC2_9ACTN</name>
<protein>
    <submittedName>
        <fullName evidence="1">Uncharacterized protein</fullName>
    </submittedName>
</protein>
<dbReference type="Proteomes" id="UP000624325">
    <property type="component" value="Unassembled WGS sequence"/>
</dbReference>
<evidence type="ECO:0000313" key="1">
    <source>
        <dbReference type="EMBL" id="GIF61823.1"/>
    </source>
</evidence>
<reference evidence="1 2" key="1">
    <citation type="submission" date="2021-01" db="EMBL/GenBank/DDBJ databases">
        <title>Whole genome shotgun sequence of Asanoa iriomotensis NBRC 100142.</title>
        <authorList>
            <person name="Komaki H."/>
            <person name="Tamura T."/>
        </authorList>
    </citation>
    <scope>NUCLEOTIDE SEQUENCE [LARGE SCALE GENOMIC DNA]</scope>
    <source>
        <strain evidence="1 2">NBRC 100142</strain>
    </source>
</reference>
<organism evidence="1 2">
    <name type="scientific">Asanoa iriomotensis</name>
    <dbReference type="NCBI Taxonomy" id="234613"/>
    <lineage>
        <taxon>Bacteria</taxon>
        <taxon>Bacillati</taxon>
        <taxon>Actinomycetota</taxon>
        <taxon>Actinomycetes</taxon>
        <taxon>Micromonosporales</taxon>
        <taxon>Micromonosporaceae</taxon>
        <taxon>Asanoa</taxon>
    </lineage>
</organism>
<gene>
    <name evidence="1" type="ORF">Air01nite_79180</name>
</gene>
<accession>A0ABQ4CGC2</accession>
<proteinExistence type="predicted"/>